<dbReference type="PANTHER" id="PTHR22744">
    <property type="entry name" value="HELIX LOOP HELIX PROTEIN 21-RELATED"/>
    <property type="match status" value="1"/>
</dbReference>
<dbReference type="OrthoDB" id="407567at2759"/>
<proteinExistence type="predicted"/>
<dbReference type="Pfam" id="PF00651">
    <property type="entry name" value="BTB"/>
    <property type="match status" value="1"/>
</dbReference>
<evidence type="ECO:0000313" key="3">
    <source>
        <dbReference type="Proteomes" id="UP000507470"/>
    </source>
</evidence>
<evidence type="ECO:0000313" key="2">
    <source>
        <dbReference type="EMBL" id="CAC5421026.1"/>
    </source>
</evidence>
<evidence type="ECO:0000259" key="1">
    <source>
        <dbReference type="PROSITE" id="PS50097"/>
    </source>
</evidence>
<reference evidence="2 3" key="1">
    <citation type="submission" date="2020-06" db="EMBL/GenBank/DDBJ databases">
        <authorList>
            <person name="Li R."/>
            <person name="Bekaert M."/>
        </authorList>
    </citation>
    <scope>NUCLEOTIDE SEQUENCE [LARGE SCALE GENOMIC DNA]</scope>
    <source>
        <strain evidence="3">wild</strain>
    </source>
</reference>
<dbReference type="PANTHER" id="PTHR22744:SF17">
    <property type="entry name" value="BTB DOMAIN-CONTAINING PROTEIN"/>
    <property type="match status" value="1"/>
</dbReference>
<feature type="domain" description="BTB" evidence="1">
    <location>
        <begin position="68"/>
        <end position="129"/>
    </location>
</feature>
<dbReference type="InterPro" id="IPR000210">
    <property type="entry name" value="BTB/POZ_dom"/>
</dbReference>
<dbReference type="AlphaFoldDB" id="A0A6J8EMB7"/>
<dbReference type="Gene3D" id="3.30.710.10">
    <property type="entry name" value="Potassium Channel Kv1.1, Chain A"/>
    <property type="match status" value="1"/>
</dbReference>
<gene>
    <name evidence="2" type="ORF">MCOR_53185</name>
</gene>
<dbReference type="SUPFAM" id="SSF54695">
    <property type="entry name" value="POZ domain"/>
    <property type="match status" value="1"/>
</dbReference>
<protein>
    <recommendedName>
        <fullName evidence="1">BTB domain-containing protein</fullName>
    </recommendedName>
</protein>
<dbReference type="EMBL" id="CACVKT020009207">
    <property type="protein sequence ID" value="CAC5421026.1"/>
    <property type="molecule type" value="Genomic_DNA"/>
</dbReference>
<sequence length="332" mass="38750">MQWRPHGPQLEAMRRRHNLESRLLRATSRRGNKYARLTVQINNMNSDNHDKATDDSYSSDFSADEFLCDVNLIVEDKPLYTSRSLLAFASPVFKCMFSGEFKEKGQSNIDLPDKSYQDVSEMIRFIHPGFSDDLEAGTDSAFRLLPIAEEYQIDKLKKKCEDVLLSKLKSDSFTQDFVVDSLIVADKYSLQNLLQECIEICSKSKTLWQVVKDNKTMSLEIKTKAFEGRLRKLEFEQESFIIMKQRVSAVAYRLKEIVHPHENHCRCRTELKIRSPLQRTCVYCARTWCSENVSTDSYRNSYWFYCNHRIGYTVANDTIIKSFLETKEFLNL</sequence>
<dbReference type="Proteomes" id="UP000507470">
    <property type="component" value="Unassembled WGS sequence"/>
</dbReference>
<organism evidence="2 3">
    <name type="scientific">Mytilus coruscus</name>
    <name type="common">Sea mussel</name>
    <dbReference type="NCBI Taxonomy" id="42192"/>
    <lineage>
        <taxon>Eukaryota</taxon>
        <taxon>Metazoa</taxon>
        <taxon>Spiralia</taxon>
        <taxon>Lophotrochozoa</taxon>
        <taxon>Mollusca</taxon>
        <taxon>Bivalvia</taxon>
        <taxon>Autobranchia</taxon>
        <taxon>Pteriomorphia</taxon>
        <taxon>Mytilida</taxon>
        <taxon>Mytiloidea</taxon>
        <taxon>Mytilidae</taxon>
        <taxon>Mytilinae</taxon>
        <taxon>Mytilus</taxon>
    </lineage>
</organism>
<accession>A0A6J8EMB7</accession>
<dbReference type="PROSITE" id="PS50097">
    <property type="entry name" value="BTB"/>
    <property type="match status" value="1"/>
</dbReference>
<dbReference type="SMART" id="SM00225">
    <property type="entry name" value="BTB"/>
    <property type="match status" value="1"/>
</dbReference>
<dbReference type="InterPro" id="IPR011333">
    <property type="entry name" value="SKP1/BTB/POZ_sf"/>
</dbReference>
<name>A0A6J8EMB7_MYTCO</name>
<keyword evidence="3" id="KW-1185">Reference proteome</keyword>